<protein>
    <recommendedName>
        <fullName evidence="4">Secreted protein</fullName>
    </recommendedName>
</protein>
<evidence type="ECO:0000256" key="1">
    <source>
        <dbReference type="SAM" id="SignalP"/>
    </source>
</evidence>
<keyword evidence="3" id="KW-1185">Reference proteome</keyword>
<evidence type="ECO:0000313" key="2">
    <source>
        <dbReference type="EMBL" id="KAI8580170.1"/>
    </source>
</evidence>
<feature type="chain" id="PRO_5041914266" description="Secreted protein" evidence="1">
    <location>
        <begin position="24"/>
        <end position="75"/>
    </location>
</feature>
<dbReference type="AlphaFoldDB" id="A0AAD5HDD3"/>
<dbReference type="Proteomes" id="UP001206595">
    <property type="component" value="Unassembled WGS sequence"/>
</dbReference>
<keyword evidence="1" id="KW-0732">Signal</keyword>
<sequence length="75" mass="8334">MPFHSMALLLICNLTNLPTPVDPVYSTLHLSTASVGKTTFFFFSVTANQHPVLMKRLLIHHLDCLLLTPITSLAE</sequence>
<feature type="signal peptide" evidence="1">
    <location>
        <begin position="1"/>
        <end position="23"/>
    </location>
</feature>
<evidence type="ECO:0000313" key="3">
    <source>
        <dbReference type="Proteomes" id="UP001206595"/>
    </source>
</evidence>
<name>A0AAD5HDD3_UMBRA</name>
<dbReference type="RefSeq" id="XP_051445174.1">
    <property type="nucleotide sequence ID" value="XM_051588605.1"/>
</dbReference>
<organism evidence="2 3">
    <name type="scientific">Umbelopsis ramanniana AG</name>
    <dbReference type="NCBI Taxonomy" id="1314678"/>
    <lineage>
        <taxon>Eukaryota</taxon>
        <taxon>Fungi</taxon>
        <taxon>Fungi incertae sedis</taxon>
        <taxon>Mucoromycota</taxon>
        <taxon>Mucoromycotina</taxon>
        <taxon>Umbelopsidomycetes</taxon>
        <taxon>Umbelopsidales</taxon>
        <taxon>Umbelopsidaceae</taxon>
        <taxon>Umbelopsis</taxon>
    </lineage>
</organism>
<dbReference type="GeneID" id="75913950"/>
<comment type="caution">
    <text evidence="2">The sequence shown here is derived from an EMBL/GenBank/DDBJ whole genome shotgun (WGS) entry which is preliminary data.</text>
</comment>
<reference evidence="2" key="1">
    <citation type="submission" date="2021-06" db="EMBL/GenBank/DDBJ databases">
        <authorList>
            <consortium name="DOE Joint Genome Institute"/>
            <person name="Mondo S.J."/>
            <person name="Amses K.R."/>
            <person name="Simmons D.R."/>
            <person name="Longcore J.E."/>
            <person name="Seto K."/>
            <person name="Alves G.H."/>
            <person name="Bonds A.E."/>
            <person name="Quandt C.A."/>
            <person name="Davis W.J."/>
            <person name="Chang Y."/>
            <person name="Letcher P.M."/>
            <person name="Powell M.J."/>
            <person name="Kuo A."/>
            <person name="Labutti K."/>
            <person name="Pangilinan J."/>
            <person name="Andreopoulos W."/>
            <person name="Tritt A."/>
            <person name="Riley R."/>
            <person name="Hundley H."/>
            <person name="Johnson J."/>
            <person name="Lipzen A."/>
            <person name="Barry K."/>
            <person name="Berbee M.L."/>
            <person name="Buchler N.E."/>
            <person name="Grigoriev I.V."/>
            <person name="Spatafora J.W."/>
            <person name="Stajich J.E."/>
            <person name="James T.Y."/>
        </authorList>
    </citation>
    <scope>NUCLEOTIDE SEQUENCE</scope>
    <source>
        <strain evidence="2">AG</strain>
    </source>
</reference>
<dbReference type="EMBL" id="MU620914">
    <property type="protein sequence ID" value="KAI8580170.1"/>
    <property type="molecule type" value="Genomic_DNA"/>
</dbReference>
<proteinExistence type="predicted"/>
<gene>
    <name evidence="2" type="ORF">K450DRAFT_238493</name>
</gene>
<evidence type="ECO:0008006" key="4">
    <source>
        <dbReference type="Google" id="ProtNLM"/>
    </source>
</evidence>
<accession>A0AAD5HDD3</accession>
<reference evidence="2" key="2">
    <citation type="journal article" date="2022" name="Proc. Natl. Acad. Sci. U.S.A.">
        <title>Diploid-dominant life cycles characterize the early evolution of Fungi.</title>
        <authorList>
            <person name="Amses K.R."/>
            <person name="Simmons D.R."/>
            <person name="Longcore J.E."/>
            <person name="Mondo S.J."/>
            <person name="Seto K."/>
            <person name="Jeronimo G.H."/>
            <person name="Bonds A.E."/>
            <person name="Quandt C.A."/>
            <person name="Davis W.J."/>
            <person name="Chang Y."/>
            <person name="Federici B.A."/>
            <person name="Kuo A."/>
            <person name="LaButti K."/>
            <person name="Pangilinan J."/>
            <person name="Andreopoulos W."/>
            <person name="Tritt A."/>
            <person name="Riley R."/>
            <person name="Hundley H."/>
            <person name="Johnson J."/>
            <person name="Lipzen A."/>
            <person name="Barry K."/>
            <person name="Lang B.F."/>
            <person name="Cuomo C.A."/>
            <person name="Buchler N.E."/>
            <person name="Grigoriev I.V."/>
            <person name="Spatafora J.W."/>
            <person name="Stajich J.E."/>
            <person name="James T.Y."/>
        </authorList>
    </citation>
    <scope>NUCLEOTIDE SEQUENCE</scope>
    <source>
        <strain evidence="2">AG</strain>
    </source>
</reference>